<dbReference type="HOGENOM" id="CLU_2615317_0_0_9"/>
<keyword evidence="1" id="KW-0614">Plasmid</keyword>
<dbReference type="Proteomes" id="UP000001299">
    <property type="component" value="Plasmid pCY360"/>
</dbReference>
<protein>
    <submittedName>
        <fullName evidence="1">Uncharacterized protein</fullName>
    </submittedName>
</protein>
<sequence length="78" mass="8988">MNRWIWGEESDYPHSKCLINIDQIAVMDPMAHTIFVGAIHGEKAGVLHLTKESFDKLFDVVTKNDVIYETNNDLIRKD</sequence>
<proteinExistence type="predicted"/>
<dbReference type="KEGG" id="bpb:bpr_II199"/>
<reference evidence="1 2" key="1">
    <citation type="journal article" date="2010" name="PLoS ONE">
        <title>The glycobiome of the rumen bacterium Butyrivibrio proteoclasticus B316(T) highlights adaptation to a polysaccharide-rich environment.</title>
        <authorList>
            <person name="Kelly W.J."/>
            <person name="Leahy S.C."/>
            <person name="Altermann E."/>
            <person name="Yeoman C.J."/>
            <person name="Dunne J.C."/>
            <person name="Kong Z."/>
            <person name="Pacheco D.M."/>
            <person name="Li D."/>
            <person name="Noel S.J."/>
            <person name="Moon C.D."/>
            <person name="Cookson A.L."/>
            <person name="Attwood G.T."/>
        </authorList>
    </citation>
    <scope>NUCLEOTIDE SEQUENCE [LARGE SCALE GENOMIC DNA]</scope>
    <source>
        <strain evidence="2">ATCC 51982 / DSM 14932 / B316</strain>
        <plasmid evidence="2">Plasmid pCY360</plasmid>
    </source>
</reference>
<organism evidence="1 2">
    <name type="scientific">Butyrivibrio proteoclasticus (strain ATCC 51982 / DSM 14932 / B316)</name>
    <name type="common">Clostridium proteoclasticum</name>
    <dbReference type="NCBI Taxonomy" id="515622"/>
    <lineage>
        <taxon>Bacteria</taxon>
        <taxon>Bacillati</taxon>
        <taxon>Bacillota</taxon>
        <taxon>Clostridia</taxon>
        <taxon>Lachnospirales</taxon>
        <taxon>Lachnospiraceae</taxon>
        <taxon>Butyrivibrio</taxon>
    </lineage>
</organism>
<dbReference type="RefSeq" id="WP_013282786.1">
    <property type="nucleotide sequence ID" value="NC_014389.1"/>
</dbReference>
<dbReference type="AlphaFoldDB" id="E0S405"/>
<gene>
    <name evidence="1" type="ordered locus">bpr_II199</name>
</gene>
<accession>E0S405</accession>
<keyword evidence="2" id="KW-1185">Reference proteome</keyword>
<evidence type="ECO:0000313" key="1">
    <source>
        <dbReference type="EMBL" id="ADL36137.1"/>
    </source>
</evidence>
<name>E0S405_BUTPB</name>
<geneLocation type="plasmid" evidence="1 2">
    <name>pCY360</name>
</geneLocation>
<dbReference type="EMBL" id="CP001812">
    <property type="protein sequence ID" value="ADL36137.1"/>
    <property type="molecule type" value="Genomic_DNA"/>
</dbReference>
<evidence type="ECO:0000313" key="2">
    <source>
        <dbReference type="Proteomes" id="UP000001299"/>
    </source>
</evidence>